<comment type="caution">
    <text evidence="1">The sequence shown here is derived from an EMBL/GenBank/DDBJ whole genome shotgun (WGS) entry which is preliminary data.</text>
</comment>
<gene>
    <name evidence="1" type="ORF">S01H4_19685</name>
</gene>
<dbReference type="AlphaFoldDB" id="X0ZJB7"/>
<organism evidence="1">
    <name type="scientific">marine sediment metagenome</name>
    <dbReference type="NCBI Taxonomy" id="412755"/>
    <lineage>
        <taxon>unclassified sequences</taxon>
        <taxon>metagenomes</taxon>
        <taxon>ecological metagenomes</taxon>
    </lineage>
</organism>
<accession>X0ZJB7</accession>
<reference evidence="1" key="1">
    <citation type="journal article" date="2014" name="Front. Microbiol.">
        <title>High frequency of phylogenetically diverse reductive dehalogenase-homologous genes in deep subseafloor sedimentary metagenomes.</title>
        <authorList>
            <person name="Kawai M."/>
            <person name="Futagami T."/>
            <person name="Toyoda A."/>
            <person name="Takaki Y."/>
            <person name="Nishi S."/>
            <person name="Hori S."/>
            <person name="Arai W."/>
            <person name="Tsubouchi T."/>
            <person name="Morono Y."/>
            <person name="Uchiyama I."/>
            <person name="Ito T."/>
            <person name="Fujiyama A."/>
            <person name="Inagaki F."/>
            <person name="Takami H."/>
        </authorList>
    </citation>
    <scope>NUCLEOTIDE SEQUENCE</scope>
    <source>
        <strain evidence="1">Expedition CK06-06</strain>
    </source>
</reference>
<sequence length="31" mass="3613">MNSEKTSIKVAIIDDNKSYRDSLKKILEEDE</sequence>
<evidence type="ECO:0000313" key="1">
    <source>
        <dbReference type="EMBL" id="GAG58212.1"/>
    </source>
</evidence>
<protein>
    <submittedName>
        <fullName evidence="1">Uncharacterized protein</fullName>
    </submittedName>
</protein>
<feature type="non-terminal residue" evidence="1">
    <location>
        <position position="31"/>
    </location>
</feature>
<dbReference type="EMBL" id="BART01008794">
    <property type="protein sequence ID" value="GAG58212.1"/>
    <property type="molecule type" value="Genomic_DNA"/>
</dbReference>
<proteinExistence type="predicted"/>
<name>X0ZJB7_9ZZZZ</name>